<reference evidence="10" key="1">
    <citation type="submission" date="2021-01" db="EMBL/GenBank/DDBJ databases">
        <authorList>
            <person name="Kaushik A."/>
        </authorList>
    </citation>
    <scope>NUCLEOTIDE SEQUENCE</scope>
    <source>
        <strain evidence="10">AG3-1AP</strain>
    </source>
</reference>
<gene>
    <name evidence="10" type="ORF">RDB_LOCUS25010</name>
</gene>
<evidence type="ECO:0000256" key="3">
    <source>
        <dbReference type="ARBA" id="ARBA00019691"/>
    </source>
</evidence>
<evidence type="ECO:0000313" key="10">
    <source>
        <dbReference type="EMBL" id="CAE6413973.1"/>
    </source>
</evidence>
<evidence type="ECO:0000256" key="5">
    <source>
        <dbReference type="ARBA" id="ARBA00023159"/>
    </source>
</evidence>
<dbReference type="Pfam" id="PF11221">
    <property type="entry name" value="Med21"/>
    <property type="match status" value="1"/>
</dbReference>
<evidence type="ECO:0000256" key="7">
    <source>
        <dbReference type="ARBA" id="ARBA00023242"/>
    </source>
</evidence>
<feature type="coiled-coil region" evidence="9">
    <location>
        <begin position="97"/>
        <end position="131"/>
    </location>
</feature>
<protein>
    <recommendedName>
        <fullName evidence="3 8">Mediator of RNA polymerase II transcription subunit 21</fullName>
    </recommendedName>
</protein>
<dbReference type="PANTHER" id="PTHR13381:SF0">
    <property type="entry name" value="MEDIATOR OF RNA POLYMERASE II TRANSCRIPTION SUBUNIT 21"/>
    <property type="match status" value="1"/>
</dbReference>
<evidence type="ECO:0000256" key="9">
    <source>
        <dbReference type="SAM" id="Coils"/>
    </source>
</evidence>
<dbReference type="GO" id="GO:0016592">
    <property type="term" value="C:mediator complex"/>
    <property type="evidence" value="ECO:0007669"/>
    <property type="project" value="UniProtKB-UniRule"/>
</dbReference>
<comment type="caution">
    <text evidence="10">The sequence shown here is derived from an EMBL/GenBank/DDBJ whole genome shotgun (WGS) entry which is preliminary data.</text>
</comment>
<comment type="subunit">
    <text evidence="8">Component of the Mediator complex.</text>
</comment>
<dbReference type="GO" id="GO:0003712">
    <property type="term" value="F:transcription coregulator activity"/>
    <property type="evidence" value="ECO:0007669"/>
    <property type="project" value="TreeGrafter"/>
</dbReference>
<dbReference type="Gene3D" id="6.10.280.10">
    <property type="entry name" value="Mediator complex, subunit Med21"/>
    <property type="match status" value="1"/>
</dbReference>
<proteinExistence type="inferred from homology"/>
<keyword evidence="7 8" id="KW-0539">Nucleus</keyword>
<dbReference type="AlphaFoldDB" id="A0A8H2X577"/>
<name>A0A8H2X577_9AGAM</name>
<accession>A0A8H2X577</accession>
<dbReference type="GO" id="GO:0006357">
    <property type="term" value="P:regulation of transcription by RNA polymerase II"/>
    <property type="evidence" value="ECO:0007669"/>
    <property type="project" value="TreeGrafter"/>
</dbReference>
<dbReference type="SUPFAM" id="SSF140718">
    <property type="entry name" value="Mediator hinge subcomplex-like"/>
    <property type="match status" value="1"/>
</dbReference>
<comment type="similarity">
    <text evidence="2 8">Belongs to the Mediator complex subunit 21 family.</text>
</comment>
<evidence type="ECO:0000256" key="6">
    <source>
        <dbReference type="ARBA" id="ARBA00023163"/>
    </source>
</evidence>
<keyword evidence="4 8" id="KW-0805">Transcription regulation</keyword>
<evidence type="ECO:0000256" key="2">
    <source>
        <dbReference type="ARBA" id="ARBA00005770"/>
    </source>
</evidence>
<sequence length="207" mass="23113">MPELHKELTADMDKLTQLHDAIESLLVIMSSSVVYLVTRNSFRQVNPDIPITKIRPPDKEDAPDVFEANKRELVNDLITKAKQIEYLIKSLPPPEPESEQAARLVSLEAEMKLANEEYRQALDRARRLHTQVGEALQLMLSDVESSATGTGDKKTLSTQSAPTQPSLITICHCDSDKYELLEEVWTNPLGLSILIQEINPSANVPAD</sequence>
<dbReference type="PANTHER" id="PTHR13381">
    <property type="entry name" value="RNA POLYMERASE II HOLOENZYME COMPONENT SRB7"/>
    <property type="match status" value="1"/>
</dbReference>
<keyword evidence="6 8" id="KW-0804">Transcription</keyword>
<evidence type="ECO:0000256" key="4">
    <source>
        <dbReference type="ARBA" id="ARBA00023015"/>
    </source>
</evidence>
<keyword evidence="5 8" id="KW-0010">Activator</keyword>
<keyword evidence="9" id="KW-0175">Coiled coil</keyword>
<evidence type="ECO:0000313" key="11">
    <source>
        <dbReference type="Proteomes" id="UP000663831"/>
    </source>
</evidence>
<comment type="subcellular location">
    <subcellularLocation>
        <location evidence="1 8">Nucleus</location>
    </subcellularLocation>
</comment>
<evidence type="ECO:0000256" key="1">
    <source>
        <dbReference type="ARBA" id="ARBA00004123"/>
    </source>
</evidence>
<organism evidence="10 11">
    <name type="scientific">Rhizoctonia solani</name>
    <dbReference type="NCBI Taxonomy" id="456999"/>
    <lineage>
        <taxon>Eukaryota</taxon>
        <taxon>Fungi</taxon>
        <taxon>Dikarya</taxon>
        <taxon>Basidiomycota</taxon>
        <taxon>Agaricomycotina</taxon>
        <taxon>Agaricomycetes</taxon>
        <taxon>Cantharellales</taxon>
        <taxon>Ceratobasidiaceae</taxon>
        <taxon>Rhizoctonia</taxon>
    </lineage>
</organism>
<dbReference type="InterPro" id="IPR021384">
    <property type="entry name" value="Mediator_Med21"/>
</dbReference>
<dbReference type="InterPro" id="IPR037212">
    <property type="entry name" value="Med7/Med21-like"/>
</dbReference>
<evidence type="ECO:0000256" key="8">
    <source>
        <dbReference type="RuleBase" id="RU366036"/>
    </source>
</evidence>
<comment type="function">
    <text evidence="8">Component of the Mediator complex, a coactivator involved in the regulated transcription of nearly all RNA polymerase II-dependent genes. Mediator functions as a bridge to convey information from gene-specific regulatory proteins to the basal RNA polymerase II transcription machinery. Mediator is recruited to promoters by direct interactions with regulatory proteins and serves as a scaffold for the assembly of a functional preinitiation complex with RNA polymerase II and the general transcription factors.</text>
</comment>
<dbReference type="Proteomes" id="UP000663831">
    <property type="component" value="Unassembled WGS sequence"/>
</dbReference>
<dbReference type="EMBL" id="CAJMWV010000766">
    <property type="protein sequence ID" value="CAE6413973.1"/>
    <property type="molecule type" value="Genomic_DNA"/>
</dbReference>